<dbReference type="Proteomes" id="UP000274762">
    <property type="component" value="Unassembled WGS sequence"/>
</dbReference>
<dbReference type="EMBL" id="RBKV01000001">
    <property type="protein sequence ID" value="RKR97304.1"/>
    <property type="molecule type" value="Genomic_DNA"/>
</dbReference>
<accession>A0A495K9T1</accession>
<dbReference type="PANTHER" id="PTHR43799:SF1">
    <property type="entry name" value="ASPARTATE AMINOTRANSFERASE"/>
    <property type="match status" value="1"/>
</dbReference>
<dbReference type="InterPro" id="IPR024551">
    <property type="entry name" value="AspAT_Ic"/>
</dbReference>
<sequence length="426" mass="45939">MNYHSMSADQLTATRSELRDQYQRLAEAGLNLDLTRGKPSPEQLDLSADLLSLPGADVYRDGKGTDCRNYGGLTGLPELRAIFGELLGIPTDNLLAGGNASLEYMHDLVIFGLLHGTPDSAAPWGQGPIKFLCPSPGYDRHFAITQSYGIEMITVPMNPDGPDVAVCAELVAADPQIKGMWCVPTYSNPTGATYSAEVSKALMSMPAAAPDFRIFWDNAYAVHTLQETPPEPVDVLGLAAAAGNPNRPYVFASTSKITFAGAGVAFFGSSADNLAWYQRHASIKTIGPDKLNQLRHLRYFGDADGVRRQMARHRDVLLPKFALVLQILEDRLGAAKVASWTEPEGGYFISLDVVDGTATKVIDLAKKAGISLTAAGSTFPYKRDPDDRNIRLAPTFPGLEELRLAMDGVATCVLLAAAEKLLEDHS</sequence>
<name>A0A495K9T1_WILMA</name>
<dbReference type="PANTHER" id="PTHR43799">
    <property type="entry name" value="AMINOTRANSFERASE, PUTATIVE-RELATED"/>
    <property type="match status" value="1"/>
</dbReference>
<dbReference type="InterPro" id="IPR015421">
    <property type="entry name" value="PyrdxlP-dep_Trfase_major"/>
</dbReference>
<dbReference type="OrthoDB" id="9802328at2"/>
<comment type="caution">
    <text evidence="1">The sequence shown here is derived from an EMBL/GenBank/DDBJ whole genome shotgun (WGS) entry which is preliminary data.</text>
</comment>
<dbReference type="GO" id="GO:0003677">
    <property type="term" value="F:DNA binding"/>
    <property type="evidence" value="ECO:0007669"/>
    <property type="project" value="UniProtKB-KW"/>
</dbReference>
<protein>
    <submittedName>
        <fullName evidence="1">DNA-binding transcriptional MocR family regulator</fullName>
    </submittedName>
</protein>
<evidence type="ECO:0000313" key="2">
    <source>
        <dbReference type="Proteomes" id="UP000274762"/>
    </source>
</evidence>
<dbReference type="SUPFAM" id="SSF53383">
    <property type="entry name" value="PLP-dependent transferases"/>
    <property type="match status" value="1"/>
</dbReference>
<dbReference type="Gene3D" id="3.90.1150.10">
    <property type="entry name" value="Aspartate Aminotransferase, domain 1"/>
    <property type="match status" value="1"/>
</dbReference>
<reference evidence="1 2" key="1">
    <citation type="submission" date="2018-10" db="EMBL/GenBank/DDBJ databases">
        <title>Sequencing the genomes of 1000 actinobacteria strains.</title>
        <authorList>
            <person name="Klenk H.-P."/>
        </authorList>
    </citation>
    <scope>NUCLEOTIDE SEQUENCE [LARGE SCALE GENOMIC DNA]</scope>
    <source>
        <strain evidence="1 2">DSM 44343</strain>
    </source>
</reference>
<dbReference type="CDD" id="cd00609">
    <property type="entry name" value="AAT_like"/>
    <property type="match status" value="1"/>
</dbReference>
<dbReference type="Gene3D" id="3.40.640.10">
    <property type="entry name" value="Type I PLP-dependent aspartate aminotransferase-like (Major domain)"/>
    <property type="match status" value="1"/>
</dbReference>
<keyword evidence="1" id="KW-0238">DNA-binding</keyword>
<dbReference type="RefSeq" id="WP_062795064.1">
    <property type="nucleotide sequence ID" value="NZ_CBCRXS010000007.1"/>
</dbReference>
<dbReference type="AlphaFoldDB" id="A0A495K9T1"/>
<proteinExistence type="predicted"/>
<dbReference type="InterPro" id="IPR015422">
    <property type="entry name" value="PyrdxlP-dep_Trfase_small"/>
</dbReference>
<dbReference type="InterPro" id="IPR015424">
    <property type="entry name" value="PyrdxlP-dep_Trfase"/>
</dbReference>
<dbReference type="GO" id="GO:0004069">
    <property type="term" value="F:L-aspartate:2-oxoglutarate aminotransferase activity"/>
    <property type="evidence" value="ECO:0007669"/>
    <property type="project" value="InterPro"/>
</dbReference>
<organism evidence="1 2">
    <name type="scientific">Williamsia marianensis</name>
    <dbReference type="NCBI Taxonomy" id="85044"/>
    <lineage>
        <taxon>Bacteria</taxon>
        <taxon>Bacillati</taxon>
        <taxon>Actinomycetota</taxon>
        <taxon>Actinomycetes</taxon>
        <taxon>Mycobacteriales</taxon>
        <taxon>Nocardiaceae</taxon>
        <taxon>Williamsia</taxon>
    </lineage>
</organism>
<gene>
    <name evidence="1" type="ORF">DFJ75_4172</name>
</gene>
<dbReference type="Pfam" id="PF12897">
    <property type="entry name" value="Asp_aminotransf"/>
    <property type="match status" value="1"/>
</dbReference>
<evidence type="ECO:0000313" key="1">
    <source>
        <dbReference type="EMBL" id="RKR97304.1"/>
    </source>
</evidence>